<feature type="coiled-coil region" evidence="1">
    <location>
        <begin position="36"/>
        <end position="70"/>
    </location>
</feature>
<gene>
    <name evidence="2" type="ORF">FHX37_2650</name>
</gene>
<dbReference type="Proteomes" id="UP000317422">
    <property type="component" value="Unassembled WGS sequence"/>
</dbReference>
<sequence length="77" mass="8185">MHCGLTSSGKSLIRGTGRALDRVTDVLRTIATSKLAATATNDSNELEARVRHLQSRVAALTAEVEELHRSPETDAGA</sequence>
<proteinExistence type="predicted"/>
<accession>A0A543NLF3</accession>
<keyword evidence="3" id="KW-1185">Reference proteome</keyword>
<keyword evidence="1" id="KW-0175">Coiled coil</keyword>
<dbReference type="EMBL" id="VFQC01000001">
    <property type="protein sequence ID" value="TQN32673.1"/>
    <property type="molecule type" value="Genomic_DNA"/>
</dbReference>
<evidence type="ECO:0000313" key="3">
    <source>
        <dbReference type="Proteomes" id="UP000317422"/>
    </source>
</evidence>
<name>A0A543NLF3_9ACTN</name>
<evidence type="ECO:0000313" key="2">
    <source>
        <dbReference type="EMBL" id="TQN32673.1"/>
    </source>
</evidence>
<evidence type="ECO:0000256" key="1">
    <source>
        <dbReference type="SAM" id="Coils"/>
    </source>
</evidence>
<reference evidence="2 3" key="1">
    <citation type="submission" date="2019-06" db="EMBL/GenBank/DDBJ databases">
        <title>Sequencing the genomes of 1000 actinobacteria strains.</title>
        <authorList>
            <person name="Klenk H.-P."/>
        </authorList>
    </citation>
    <scope>NUCLEOTIDE SEQUENCE [LARGE SCALE GENOMIC DNA]</scope>
    <source>
        <strain evidence="2 3">DSM 45015</strain>
    </source>
</reference>
<organism evidence="2 3">
    <name type="scientific">Haloactinospora alba</name>
    <dbReference type="NCBI Taxonomy" id="405555"/>
    <lineage>
        <taxon>Bacteria</taxon>
        <taxon>Bacillati</taxon>
        <taxon>Actinomycetota</taxon>
        <taxon>Actinomycetes</taxon>
        <taxon>Streptosporangiales</taxon>
        <taxon>Nocardiopsidaceae</taxon>
        <taxon>Haloactinospora</taxon>
    </lineage>
</organism>
<protein>
    <submittedName>
        <fullName evidence="2">Uncharacterized protein</fullName>
    </submittedName>
</protein>
<comment type="caution">
    <text evidence="2">The sequence shown here is derived from an EMBL/GenBank/DDBJ whole genome shotgun (WGS) entry which is preliminary data.</text>
</comment>
<dbReference type="AlphaFoldDB" id="A0A543NLF3"/>